<dbReference type="InterPro" id="IPR023393">
    <property type="entry name" value="START-like_dom_sf"/>
</dbReference>
<dbReference type="SUPFAM" id="SSF55961">
    <property type="entry name" value="Bet v1-like"/>
    <property type="match status" value="1"/>
</dbReference>
<reference evidence="2" key="1">
    <citation type="journal article" date="2019" name="Int. J. Syst. Evol. Microbiol.">
        <title>The Global Catalogue of Microorganisms (GCM) 10K type strain sequencing project: providing services to taxonomists for standard genome sequencing and annotation.</title>
        <authorList>
            <consortium name="The Broad Institute Genomics Platform"/>
            <consortium name="The Broad Institute Genome Sequencing Center for Infectious Disease"/>
            <person name="Wu L."/>
            <person name="Ma J."/>
        </authorList>
    </citation>
    <scope>NUCLEOTIDE SEQUENCE [LARGE SCALE GENOMIC DNA]</scope>
    <source>
        <strain evidence="2">JCM 30846</strain>
    </source>
</reference>
<sequence>MPALTLRAAAAGTVRHRAAAVAAFVATPDHWPRFHPRSAAVTGAHTGRPLRTGDMVREEIVRDGGGRLVADWLVTAHDPGRTFAVRSVGFGGRAVQLDVTYTFEENGDGSTLVRRAMATTVAPYEPLDDAERAAYGSGEHQAAFLPGLRAALDAAR</sequence>
<dbReference type="Pfam" id="PF10604">
    <property type="entry name" value="Polyketide_cyc2"/>
    <property type="match status" value="1"/>
</dbReference>
<dbReference type="EMBL" id="BAABEP010000053">
    <property type="protein sequence ID" value="GAA3750925.1"/>
    <property type="molecule type" value="Genomic_DNA"/>
</dbReference>
<dbReference type="RefSeq" id="WP_345652714.1">
    <property type="nucleotide sequence ID" value="NZ_BAABEP010000053.1"/>
</dbReference>
<accession>A0ABP7FXG4</accession>
<evidence type="ECO:0008006" key="3">
    <source>
        <dbReference type="Google" id="ProtNLM"/>
    </source>
</evidence>
<dbReference type="InterPro" id="IPR019587">
    <property type="entry name" value="Polyketide_cyclase/dehydratase"/>
</dbReference>
<dbReference type="Gene3D" id="3.30.530.20">
    <property type="match status" value="1"/>
</dbReference>
<keyword evidence="2" id="KW-1185">Reference proteome</keyword>
<evidence type="ECO:0000313" key="2">
    <source>
        <dbReference type="Proteomes" id="UP001499884"/>
    </source>
</evidence>
<gene>
    <name evidence="1" type="ORF">GCM10023082_53610</name>
</gene>
<proteinExistence type="predicted"/>
<dbReference type="Proteomes" id="UP001499884">
    <property type="component" value="Unassembled WGS sequence"/>
</dbReference>
<evidence type="ECO:0000313" key="1">
    <source>
        <dbReference type="EMBL" id="GAA3750925.1"/>
    </source>
</evidence>
<comment type="caution">
    <text evidence="1">The sequence shown here is derived from an EMBL/GenBank/DDBJ whole genome shotgun (WGS) entry which is preliminary data.</text>
</comment>
<organism evidence="1 2">
    <name type="scientific">Streptomyces tremellae</name>
    <dbReference type="NCBI Taxonomy" id="1124239"/>
    <lineage>
        <taxon>Bacteria</taxon>
        <taxon>Bacillati</taxon>
        <taxon>Actinomycetota</taxon>
        <taxon>Actinomycetes</taxon>
        <taxon>Kitasatosporales</taxon>
        <taxon>Streptomycetaceae</taxon>
        <taxon>Streptomyces</taxon>
    </lineage>
</organism>
<name>A0ABP7FXG4_9ACTN</name>
<protein>
    <recommendedName>
        <fullName evidence="3">Polyketide cyclase</fullName>
    </recommendedName>
</protein>